<dbReference type="Pfam" id="PF20207">
    <property type="entry name" value="DUF6568"/>
    <property type="match status" value="1"/>
</dbReference>
<dbReference type="SUPFAM" id="SSF52833">
    <property type="entry name" value="Thioredoxin-like"/>
    <property type="match status" value="1"/>
</dbReference>
<dbReference type="EMBL" id="QUSL01000054">
    <property type="protein sequence ID" value="RGD77614.1"/>
    <property type="molecule type" value="Genomic_DNA"/>
</dbReference>
<keyword evidence="1" id="KW-0812">Transmembrane</keyword>
<feature type="transmembrane region" description="Helical" evidence="1">
    <location>
        <begin position="7"/>
        <end position="25"/>
    </location>
</feature>
<sequence length="120" mass="14475">MDVIHNRYKYFIILFIVCAVSVVYLNCEKSDYKIKIISIDNTDMFDLEDEFYVYFGRPSCPDCVKFQRYIDSNYYFNTDYWRESGVTFEICERFKVNNLPALIKIKNGKCMEREDLSRFV</sequence>
<organism evidence="2 3">
    <name type="scientific">Thomasclavelia ramosa</name>
    <dbReference type="NCBI Taxonomy" id="1547"/>
    <lineage>
        <taxon>Bacteria</taxon>
        <taxon>Bacillati</taxon>
        <taxon>Bacillota</taxon>
        <taxon>Erysipelotrichia</taxon>
        <taxon>Erysipelotrichales</taxon>
        <taxon>Coprobacillaceae</taxon>
        <taxon>Thomasclavelia</taxon>
    </lineage>
</organism>
<dbReference type="RefSeq" id="WP_117582611.1">
    <property type="nucleotide sequence ID" value="NZ_QUSL01000054.1"/>
</dbReference>
<evidence type="ECO:0000256" key="1">
    <source>
        <dbReference type="SAM" id="Phobius"/>
    </source>
</evidence>
<keyword evidence="1" id="KW-0472">Membrane</keyword>
<gene>
    <name evidence="2" type="ORF">DXB93_17865</name>
</gene>
<name>A0A3E3E6P4_9FIRM</name>
<keyword evidence="1" id="KW-1133">Transmembrane helix</keyword>
<dbReference type="AlphaFoldDB" id="A0A3E3E6P4"/>
<dbReference type="InterPro" id="IPR046698">
    <property type="entry name" value="PedC-like"/>
</dbReference>
<dbReference type="CDD" id="cd02947">
    <property type="entry name" value="TRX_family"/>
    <property type="match status" value="1"/>
</dbReference>
<accession>A0A3E3E6P4</accession>
<dbReference type="Gene3D" id="3.40.30.10">
    <property type="entry name" value="Glutaredoxin"/>
    <property type="match status" value="1"/>
</dbReference>
<dbReference type="Proteomes" id="UP000261032">
    <property type="component" value="Unassembled WGS sequence"/>
</dbReference>
<proteinExistence type="predicted"/>
<dbReference type="InterPro" id="IPR036249">
    <property type="entry name" value="Thioredoxin-like_sf"/>
</dbReference>
<evidence type="ECO:0000313" key="2">
    <source>
        <dbReference type="EMBL" id="RGD77614.1"/>
    </source>
</evidence>
<reference evidence="2 3" key="1">
    <citation type="submission" date="2018-08" db="EMBL/GenBank/DDBJ databases">
        <title>A genome reference for cultivated species of the human gut microbiota.</title>
        <authorList>
            <person name="Zou Y."/>
            <person name="Xue W."/>
            <person name="Luo G."/>
        </authorList>
    </citation>
    <scope>NUCLEOTIDE SEQUENCE [LARGE SCALE GENOMIC DNA]</scope>
    <source>
        <strain evidence="2 3">OM06-4</strain>
    </source>
</reference>
<comment type="caution">
    <text evidence="2">The sequence shown here is derived from an EMBL/GenBank/DDBJ whole genome shotgun (WGS) entry which is preliminary data.</text>
</comment>
<evidence type="ECO:0000313" key="3">
    <source>
        <dbReference type="Proteomes" id="UP000261032"/>
    </source>
</evidence>
<protein>
    <submittedName>
        <fullName evidence="2">Thioredoxin</fullName>
    </submittedName>
</protein>